<reference evidence="1" key="1">
    <citation type="submission" date="2021-02" db="EMBL/GenBank/DDBJ databases">
        <authorList>
            <person name="Nowell W R."/>
        </authorList>
    </citation>
    <scope>NUCLEOTIDE SEQUENCE</scope>
</reference>
<evidence type="ECO:0000313" key="2">
    <source>
        <dbReference type="EMBL" id="CAF4806433.1"/>
    </source>
</evidence>
<dbReference type="Proteomes" id="UP000681720">
    <property type="component" value="Unassembled WGS sequence"/>
</dbReference>
<protein>
    <submittedName>
        <fullName evidence="1">Uncharacterized protein</fullName>
    </submittedName>
</protein>
<accession>A0A8S2ZX99</accession>
<dbReference type="Proteomes" id="UP000676336">
    <property type="component" value="Unassembled WGS sequence"/>
</dbReference>
<dbReference type="EMBL" id="CAJOBJ010156106">
    <property type="protein sequence ID" value="CAF4827428.1"/>
    <property type="molecule type" value="Genomic_DNA"/>
</dbReference>
<gene>
    <name evidence="2" type="ORF">BYL167_LOCUS48370</name>
    <name evidence="3" type="ORF">GIL414_LOCUS48291</name>
    <name evidence="1" type="ORF">SMN809_LOCUS41584</name>
</gene>
<dbReference type="EMBL" id="CAJOBI010117817">
    <property type="protein sequence ID" value="CAF4663195.1"/>
    <property type="molecule type" value="Genomic_DNA"/>
</dbReference>
<evidence type="ECO:0000313" key="4">
    <source>
        <dbReference type="Proteomes" id="UP000676336"/>
    </source>
</evidence>
<dbReference type="EMBL" id="CAJOBH010141260">
    <property type="protein sequence ID" value="CAF4806433.1"/>
    <property type="molecule type" value="Genomic_DNA"/>
</dbReference>
<feature type="non-terminal residue" evidence="1">
    <location>
        <position position="37"/>
    </location>
</feature>
<sequence length="37" mass="4025">MSANDNIPFVINLNEQHATELEVVGGKGANLAILFQR</sequence>
<comment type="caution">
    <text evidence="1">The sequence shown here is derived from an EMBL/GenBank/DDBJ whole genome shotgun (WGS) entry which is preliminary data.</text>
</comment>
<evidence type="ECO:0000313" key="3">
    <source>
        <dbReference type="EMBL" id="CAF4827428.1"/>
    </source>
</evidence>
<proteinExistence type="predicted"/>
<dbReference type="Proteomes" id="UP000681967">
    <property type="component" value="Unassembled WGS sequence"/>
</dbReference>
<dbReference type="AlphaFoldDB" id="A0A8S2ZX99"/>
<organism evidence="1 4">
    <name type="scientific">Rotaria magnacalcarata</name>
    <dbReference type="NCBI Taxonomy" id="392030"/>
    <lineage>
        <taxon>Eukaryota</taxon>
        <taxon>Metazoa</taxon>
        <taxon>Spiralia</taxon>
        <taxon>Gnathifera</taxon>
        <taxon>Rotifera</taxon>
        <taxon>Eurotatoria</taxon>
        <taxon>Bdelloidea</taxon>
        <taxon>Philodinida</taxon>
        <taxon>Philodinidae</taxon>
        <taxon>Rotaria</taxon>
    </lineage>
</organism>
<name>A0A8S2ZX99_9BILA</name>
<evidence type="ECO:0000313" key="1">
    <source>
        <dbReference type="EMBL" id="CAF4663195.1"/>
    </source>
</evidence>